<dbReference type="SUPFAM" id="SSF52540">
    <property type="entry name" value="P-loop containing nucleoside triphosphate hydrolases"/>
    <property type="match status" value="1"/>
</dbReference>
<name>A0A1G5XC33_9EURY</name>
<reference evidence="3 4" key="1">
    <citation type="submission" date="2016-10" db="EMBL/GenBank/DDBJ databases">
        <authorList>
            <person name="Varghese N."/>
            <person name="Submissions S."/>
        </authorList>
    </citation>
    <scope>NUCLEOTIDE SEQUENCE [LARGE SCALE GENOMIC DNA]</scope>
    <source>
        <strain evidence="3 4">DSM 16643</strain>
    </source>
</reference>
<protein>
    <recommendedName>
        <fullName evidence="5">ATPase</fullName>
    </recommendedName>
</protein>
<dbReference type="RefSeq" id="WP_188118154.1">
    <property type="nucleotide sequence ID" value="NZ_FMXB01000020.1"/>
</dbReference>
<evidence type="ECO:0000259" key="1">
    <source>
        <dbReference type="Pfam" id="PF13173"/>
    </source>
</evidence>
<keyword evidence="4" id="KW-1185">Reference proteome</keyword>
<proteinExistence type="predicted"/>
<dbReference type="Gene3D" id="3.40.50.300">
    <property type="entry name" value="P-loop containing nucleotide triphosphate hydrolases"/>
    <property type="match status" value="1"/>
</dbReference>
<accession>A0A1G5XC33</accession>
<evidence type="ECO:0000259" key="2">
    <source>
        <dbReference type="Pfam" id="PF13635"/>
    </source>
</evidence>
<organism evidence="3 4">
    <name type="scientific">Methanobrevibacter millerae</name>
    <dbReference type="NCBI Taxonomy" id="230361"/>
    <lineage>
        <taxon>Archaea</taxon>
        <taxon>Methanobacteriati</taxon>
        <taxon>Methanobacteriota</taxon>
        <taxon>Methanomada group</taxon>
        <taxon>Methanobacteria</taxon>
        <taxon>Methanobacteriales</taxon>
        <taxon>Methanobacteriaceae</taxon>
        <taxon>Methanobrevibacter</taxon>
    </lineage>
</organism>
<dbReference type="InterPro" id="IPR027417">
    <property type="entry name" value="P-loop_NTPase"/>
</dbReference>
<dbReference type="OrthoDB" id="358600at2157"/>
<dbReference type="InterPro" id="IPR041682">
    <property type="entry name" value="AAA_14"/>
</dbReference>
<feature type="domain" description="DUF4143" evidence="2">
    <location>
        <begin position="291"/>
        <end position="434"/>
    </location>
</feature>
<dbReference type="EMBL" id="FMXB01000020">
    <property type="protein sequence ID" value="SDA67297.1"/>
    <property type="molecule type" value="Genomic_DNA"/>
</dbReference>
<feature type="domain" description="AAA" evidence="1">
    <location>
        <begin position="57"/>
        <end position="191"/>
    </location>
</feature>
<sequence length="483" mass="56767">MVENKAEIQRFILNQVNETQFLLNDELYHQNIKLTPRLEFEEIKIYIDDFLQGNNVNRFVTLPGLRGVGKSTILLEVYDYLFNEKNINPENILYISCEQLNYIQQCDIYAVIDDYIKNFHHASIKTLNHQIFLLIDESHYDKNWSLAGKMIYDQSKKIFMIFTGSSALNLNYDEEAARRIINYNINPLNYTQHLNLKYKYNSIDLSNALRDLIFTGNVEDAIEIEQKVNHDLLNLKGYSSTDWDNYFKFGGFPQVMFDTRQRDIVKKMFNSVNTVIQKDLGTIKNITTDTQSYAMRILKFLAQKYPGDVSQNKLSSELGCPFSTINTLFYLFEKTQLLFHYDDYGGINHRTKKEKQYYFATPSIRHVINLTFGVTKLKEEEYEGILFENFVASLLFNLIHDDNFFDFEVFFEKRKGGVDFLLSKMFENPIPIEVGHKNKDKRQIINAMKRYNSNHGIIVSQTTRTIRKDGDIIYIPMKTFSFI</sequence>
<evidence type="ECO:0008006" key="5">
    <source>
        <dbReference type="Google" id="ProtNLM"/>
    </source>
</evidence>
<dbReference type="PANTHER" id="PTHR42990:SF1">
    <property type="entry name" value="AAA+ ATPASE DOMAIN-CONTAINING PROTEIN"/>
    <property type="match status" value="1"/>
</dbReference>
<dbReference type="Pfam" id="PF13635">
    <property type="entry name" value="DUF4143"/>
    <property type="match status" value="1"/>
</dbReference>
<evidence type="ECO:0000313" key="4">
    <source>
        <dbReference type="Proteomes" id="UP000323439"/>
    </source>
</evidence>
<dbReference type="Pfam" id="PF13173">
    <property type="entry name" value="AAA_14"/>
    <property type="match status" value="1"/>
</dbReference>
<dbReference type="Proteomes" id="UP000323439">
    <property type="component" value="Unassembled WGS sequence"/>
</dbReference>
<gene>
    <name evidence="3" type="ORF">SAMN02910315_02067</name>
</gene>
<evidence type="ECO:0000313" key="3">
    <source>
        <dbReference type="EMBL" id="SDA67297.1"/>
    </source>
</evidence>
<dbReference type="PANTHER" id="PTHR42990">
    <property type="entry name" value="ATPASE"/>
    <property type="match status" value="1"/>
</dbReference>
<dbReference type="AlphaFoldDB" id="A0A1G5XC33"/>
<dbReference type="InterPro" id="IPR025420">
    <property type="entry name" value="DUF4143"/>
</dbReference>